<comment type="caution">
    <text evidence="1">The sequence shown here is derived from an EMBL/GenBank/DDBJ whole genome shotgun (WGS) entry which is preliminary data.</text>
</comment>
<proteinExistence type="predicted"/>
<sequence length="85" mass="9510">MSGNRSGASCWNRPWKMCASTFVRAVAEKHLVGLHAVIASDGLLEQVAVRVRVQAQVLAQFAAHGFQRFRRRAIRVFVGVELDQF</sequence>
<keyword evidence="2" id="KW-1185">Reference proteome</keyword>
<dbReference type="Proteomes" id="UP000187203">
    <property type="component" value="Unassembled WGS sequence"/>
</dbReference>
<dbReference type="AlphaFoldDB" id="A0A1R3L1D6"/>
<organism evidence="1 2">
    <name type="scientific">Corchorus olitorius</name>
    <dbReference type="NCBI Taxonomy" id="93759"/>
    <lineage>
        <taxon>Eukaryota</taxon>
        <taxon>Viridiplantae</taxon>
        <taxon>Streptophyta</taxon>
        <taxon>Embryophyta</taxon>
        <taxon>Tracheophyta</taxon>
        <taxon>Spermatophyta</taxon>
        <taxon>Magnoliopsida</taxon>
        <taxon>eudicotyledons</taxon>
        <taxon>Gunneridae</taxon>
        <taxon>Pentapetalae</taxon>
        <taxon>rosids</taxon>
        <taxon>malvids</taxon>
        <taxon>Malvales</taxon>
        <taxon>Malvaceae</taxon>
        <taxon>Grewioideae</taxon>
        <taxon>Apeibeae</taxon>
        <taxon>Corchorus</taxon>
    </lineage>
</organism>
<evidence type="ECO:0000313" key="1">
    <source>
        <dbReference type="EMBL" id="OMP13098.1"/>
    </source>
</evidence>
<feature type="non-terminal residue" evidence="1">
    <location>
        <position position="85"/>
    </location>
</feature>
<reference evidence="2" key="1">
    <citation type="submission" date="2013-09" db="EMBL/GenBank/DDBJ databases">
        <title>Corchorus olitorius genome sequencing.</title>
        <authorList>
            <person name="Alam M."/>
            <person name="Haque M.S."/>
            <person name="Islam M.S."/>
            <person name="Emdad E.M."/>
            <person name="Islam M.M."/>
            <person name="Ahmed B."/>
            <person name="Halim A."/>
            <person name="Hossen Q.M.M."/>
            <person name="Hossain M.Z."/>
            <person name="Ahmed R."/>
            <person name="Khan M.M."/>
            <person name="Islam R."/>
            <person name="Rashid M.M."/>
            <person name="Khan S.A."/>
            <person name="Rahman M.S."/>
            <person name="Alam M."/>
            <person name="Yahiya A.S."/>
            <person name="Khan M.S."/>
            <person name="Azam M.S."/>
            <person name="Haque T."/>
            <person name="Lashkar M.Z.H."/>
            <person name="Akhand A.I."/>
            <person name="Morshed G."/>
            <person name="Roy S."/>
            <person name="Uddin K.S."/>
            <person name="Rabeya T."/>
            <person name="Hossain A.S."/>
            <person name="Chowdhury A."/>
            <person name="Snigdha A.R."/>
            <person name="Mortoza M.S."/>
            <person name="Matin S.A."/>
            <person name="Hoque S.M.E."/>
            <person name="Islam M.K."/>
            <person name="Roy D.K."/>
            <person name="Haider R."/>
            <person name="Moosa M.M."/>
            <person name="Elias S.M."/>
            <person name="Hasan A.M."/>
            <person name="Jahan S."/>
            <person name="Shafiuddin M."/>
            <person name="Mahmood N."/>
            <person name="Shommy N.S."/>
        </authorList>
    </citation>
    <scope>NUCLEOTIDE SEQUENCE [LARGE SCALE GENOMIC DNA]</scope>
    <source>
        <strain evidence="2">cv. O-4</strain>
    </source>
</reference>
<accession>A0A1R3L1D6</accession>
<evidence type="ECO:0000313" key="2">
    <source>
        <dbReference type="Proteomes" id="UP000187203"/>
    </source>
</evidence>
<dbReference type="EMBL" id="AWUE01005141">
    <property type="protein sequence ID" value="OMP13098.1"/>
    <property type="molecule type" value="Genomic_DNA"/>
</dbReference>
<gene>
    <name evidence="1" type="ORF">COLO4_02279</name>
</gene>
<name>A0A1R3L1D6_9ROSI</name>
<protein>
    <submittedName>
        <fullName evidence="1">Sialidase-3</fullName>
    </submittedName>
</protein>